<dbReference type="FunFam" id="3.30.70.270:FF:000020">
    <property type="entry name" value="Transposon Tf2-6 polyprotein-like Protein"/>
    <property type="match status" value="1"/>
</dbReference>
<feature type="domain" description="Reverse transcriptase/retrotransposon-derived protein RNase H-like" evidence="2">
    <location>
        <begin position="57"/>
        <end position="135"/>
    </location>
</feature>
<dbReference type="Pfam" id="PF17919">
    <property type="entry name" value="RT_RNaseH_2"/>
    <property type="match status" value="1"/>
</dbReference>
<accession>A0AAW2LS87</accession>
<name>A0AAW2LS87_9LAMI</name>
<protein>
    <submittedName>
        <fullName evidence="3">Retrovirus-related Pol polyprotein from transposon.6</fullName>
    </submittedName>
</protein>
<evidence type="ECO:0000259" key="2">
    <source>
        <dbReference type="Pfam" id="PF17919"/>
    </source>
</evidence>
<dbReference type="PANTHER" id="PTHR33064">
    <property type="entry name" value="POL PROTEIN"/>
    <property type="match status" value="1"/>
</dbReference>
<reference evidence="3" key="1">
    <citation type="submission" date="2020-06" db="EMBL/GenBank/DDBJ databases">
        <authorList>
            <person name="Li T."/>
            <person name="Hu X."/>
            <person name="Zhang T."/>
            <person name="Song X."/>
            <person name="Zhang H."/>
            <person name="Dai N."/>
            <person name="Sheng W."/>
            <person name="Hou X."/>
            <person name="Wei L."/>
        </authorList>
    </citation>
    <scope>NUCLEOTIDE SEQUENCE</scope>
    <source>
        <strain evidence="3">KEN8</strain>
        <tissue evidence="3">Leaf</tissue>
    </source>
</reference>
<sequence>MERKRLQSVIDWGISSKITDLRSFLGLANYYRWFIKGYSKIVNPLMDLLRKDQKWEWIVACNDAFKLVKQTISSQSVLKLLQFDKPFEVQVDASDRALGGVLMQDKHPVAFESRKLKDAELRYSTLEKEMTAVVHRPGKHNDVADALSRKLIEEYVAAFTVVESDFLDQI</sequence>
<reference evidence="3" key="2">
    <citation type="journal article" date="2024" name="Plant">
        <title>Genomic evolution and insights into agronomic trait innovations of Sesamum species.</title>
        <authorList>
            <person name="Miao H."/>
            <person name="Wang L."/>
            <person name="Qu L."/>
            <person name="Liu H."/>
            <person name="Sun Y."/>
            <person name="Le M."/>
            <person name="Wang Q."/>
            <person name="Wei S."/>
            <person name="Zheng Y."/>
            <person name="Lin W."/>
            <person name="Duan Y."/>
            <person name="Cao H."/>
            <person name="Xiong S."/>
            <person name="Wang X."/>
            <person name="Wei L."/>
            <person name="Li C."/>
            <person name="Ma Q."/>
            <person name="Ju M."/>
            <person name="Zhao R."/>
            <person name="Li G."/>
            <person name="Mu C."/>
            <person name="Tian Q."/>
            <person name="Mei H."/>
            <person name="Zhang T."/>
            <person name="Gao T."/>
            <person name="Zhang H."/>
        </authorList>
    </citation>
    <scope>NUCLEOTIDE SEQUENCE</scope>
    <source>
        <strain evidence="3">KEN8</strain>
    </source>
</reference>
<dbReference type="InterPro" id="IPR043502">
    <property type="entry name" value="DNA/RNA_pol_sf"/>
</dbReference>
<evidence type="ECO:0000256" key="1">
    <source>
        <dbReference type="SAM" id="Coils"/>
    </source>
</evidence>
<dbReference type="Gene3D" id="3.30.70.270">
    <property type="match status" value="1"/>
</dbReference>
<keyword evidence="1" id="KW-0175">Coiled coil</keyword>
<organism evidence="3">
    <name type="scientific">Sesamum calycinum</name>
    <dbReference type="NCBI Taxonomy" id="2727403"/>
    <lineage>
        <taxon>Eukaryota</taxon>
        <taxon>Viridiplantae</taxon>
        <taxon>Streptophyta</taxon>
        <taxon>Embryophyta</taxon>
        <taxon>Tracheophyta</taxon>
        <taxon>Spermatophyta</taxon>
        <taxon>Magnoliopsida</taxon>
        <taxon>eudicotyledons</taxon>
        <taxon>Gunneridae</taxon>
        <taxon>Pentapetalae</taxon>
        <taxon>asterids</taxon>
        <taxon>lamiids</taxon>
        <taxon>Lamiales</taxon>
        <taxon>Pedaliaceae</taxon>
        <taxon>Sesamum</taxon>
    </lineage>
</organism>
<dbReference type="InterPro" id="IPR051320">
    <property type="entry name" value="Viral_Replic_Matur_Polypro"/>
</dbReference>
<dbReference type="InterPro" id="IPR043128">
    <property type="entry name" value="Rev_trsase/Diguanyl_cyclase"/>
</dbReference>
<comment type="caution">
    <text evidence="3">The sequence shown here is derived from an EMBL/GenBank/DDBJ whole genome shotgun (WGS) entry which is preliminary data.</text>
</comment>
<feature type="coiled-coil region" evidence="1">
    <location>
        <begin position="109"/>
        <end position="136"/>
    </location>
</feature>
<evidence type="ECO:0000313" key="3">
    <source>
        <dbReference type="EMBL" id="KAL0322069.1"/>
    </source>
</evidence>
<dbReference type="PANTHER" id="PTHR33064:SF40">
    <property type="entry name" value="REVERSE TRANSCRIPTASE_RETROTRANSPOSON-DERIVED PROTEIN RNASE H-LIKE DOMAIN-CONTAINING PROTEIN"/>
    <property type="match status" value="1"/>
</dbReference>
<proteinExistence type="predicted"/>
<dbReference type="AlphaFoldDB" id="A0AAW2LS87"/>
<dbReference type="SUPFAM" id="SSF56672">
    <property type="entry name" value="DNA/RNA polymerases"/>
    <property type="match status" value="1"/>
</dbReference>
<dbReference type="InterPro" id="IPR041577">
    <property type="entry name" value="RT_RNaseH_2"/>
</dbReference>
<dbReference type="EMBL" id="JACGWM010000016">
    <property type="protein sequence ID" value="KAL0322069.1"/>
    <property type="molecule type" value="Genomic_DNA"/>
</dbReference>
<gene>
    <name evidence="3" type="ORF">Scaly_2503300</name>
</gene>